<keyword evidence="1" id="KW-1133">Transmembrane helix</keyword>
<feature type="transmembrane region" description="Helical" evidence="1">
    <location>
        <begin position="83"/>
        <end position="101"/>
    </location>
</feature>
<keyword evidence="3" id="KW-1185">Reference proteome</keyword>
<dbReference type="OrthoDB" id="3854538at2"/>
<keyword evidence="1" id="KW-0472">Membrane</keyword>
<sequence length="123" mass="13716">MNALNMKRNRRSSLMTRDRASVSTEELGIELRAALGASRELGPEKESEIAASFLERVERVIDAQVEARLHEVRPRQRDRLGRTVRLFLALAFAVPLTAVAAGYGPEGIILTWVAIFLMTALVR</sequence>
<dbReference type="EMBL" id="CAGS01000340">
    <property type="protein sequence ID" value="CCF84840.1"/>
    <property type="molecule type" value="Genomic_DNA"/>
</dbReference>
<reference evidence="2 3" key="1">
    <citation type="journal article" date="2012" name="ISME J.">
        <title>Nitrification expanded: discovery, physiology and genomics of a nitrite-oxidizing bacterium from the phylum Chloroflexi.</title>
        <authorList>
            <person name="Sorokin D.Y."/>
            <person name="Lucker S."/>
            <person name="Vejmelkova D."/>
            <person name="Kostrikina N.A."/>
            <person name="Kleerebezem R."/>
            <person name="Rijpstra W.I."/>
            <person name="Damste J.S."/>
            <person name="Le Paslier D."/>
            <person name="Muyzer G."/>
            <person name="Wagner M."/>
            <person name="van Loosdrecht M.C."/>
            <person name="Daims H."/>
        </authorList>
    </citation>
    <scope>NUCLEOTIDE SEQUENCE [LARGE SCALE GENOMIC DNA]</scope>
    <source>
        <strain evidence="3">none</strain>
    </source>
</reference>
<evidence type="ECO:0008006" key="4">
    <source>
        <dbReference type="Google" id="ProtNLM"/>
    </source>
</evidence>
<organism evidence="2 3">
    <name type="scientific">Nitrolancea hollandica Lb</name>
    <dbReference type="NCBI Taxonomy" id="1129897"/>
    <lineage>
        <taxon>Bacteria</taxon>
        <taxon>Pseudomonadati</taxon>
        <taxon>Thermomicrobiota</taxon>
        <taxon>Thermomicrobia</taxon>
        <taxon>Sphaerobacterales</taxon>
        <taxon>Sphaerobacterineae</taxon>
        <taxon>Sphaerobacteraceae</taxon>
        <taxon>Nitrolancea</taxon>
    </lineage>
</organism>
<dbReference type="Proteomes" id="UP000004221">
    <property type="component" value="Unassembled WGS sequence"/>
</dbReference>
<accession>I4EJH8</accession>
<dbReference type="RefSeq" id="WP_008479314.1">
    <property type="nucleotide sequence ID" value="NZ_CAGS01000340.1"/>
</dbReference>
<dbReference type="AlphaFoldDB" id="I4EJH8"/>
<gene>
    <name evidence="2" type="ORF">NITHO_4040006</name>
</gene>
<protein>
    <recommendedName>
        <fullName evidence="4">Integral membrane protein</fullName>
    </recommendedName>
</protein>
<name>I4EJH8_9BACT</name>
<evidence type="ECO:0000313" key="2">
    <source>
        <dbReference type="EMBL" id="CCF84840.1"/>
    </source>
</evidence>
<evidence type="ECO:0000256" key="1">
    <source>
        <dbReference type="SAM" id="Phobius"/>
    </source>
</evidence>
<evidence type="ECO:0000313" key="3">
    <source>
        <dbReference type="Proteomes" id="UP000004221"/>
    </source>
</evidence>
<keyword evidence="1" id="KW-0812">Transmembrane</keyword>
<comment type="caution">
    <text evidence="2">The sequence shown here is derived from an EMBL/GenBank/DDBJ whole genome shotgun (WGS) entry which is preliminary data.</text>
</comment>
<proteinExistence type="predicted"/>
<feature type="transmembrane region" description="Helical" evidence="1">
    <location>
        <begin position="107"/>
        <end position="122"/>
    </location>
</feature>